<comment type="caution">
    <text evidence="8">The sequence shown here is derived from an EMBL/GenBank/DDBJ whole genome shotgun (WGS) entry which is preliminary data.</text>
</comment>
<dbReference type="Pfam" id="PF07196">
    <property type="entry name" value="Flagellin_IN"/>
    <property type="match status" value="1"/>
</dbReference>
<feature type="domain" description="Flagellar hook-associated protein 2 C-terminal" evidence="7">
    <location>
        <begin position="225"/>
        <end position="472"/>
    </location>
</feature>
<dbReference type="PANTHER" id="PTHR30288:SF0">
    <property type="entry name" value="FLAGELLAR HOOK-ASSOCIATED PROTEIN 2"/>
    <property type="match status" value="1"/>
</dbReference>
<accession>A0AAW4ZN94</accession>
<sequence>MGLSAAGMASGLDIAGMTQQLVAAERKPKADRITTQQKQVNVSLSAYGQVKSSVSAMQSMLEKFGKDEAFNGQKATSDNSDYLSIKATAKAKSGVYNINIQQMAQSHKLMGEELFSADPEASLGSGEMVIKVGDKSMTLNIGEDNDDLSSVVDAINNADDNPGVTATLINTGKDGGSQIVFSTTETGKDNTIEIDTSAMTGQLASLAYNANMPEAERKVEQMQAAQDAEIMIDNFTTVTSSNNTFEDVIEGVTLDLKKLTGTVSSSESANPETDDIDVKSVKITIESDEKSTKDSLKSFVDSYNSLMGTIDKLTGFDADKDPDDPNRAGALNGDSLTRSVTTQMRNLLNEPIEINGKLYQMSDFGISIQRDGTLELEEDSDKLDDIISENFAVIGQFFAQEDSGFLAKADKLLDSFTDKTDGSLSVKEETLKERQKSLDDDMTELNKRMVAYEDRTYKQFLAMDEAIGQMNNQLSSMMSLMMSFD</sequence>
<keyword evidence="4 5" id="KW-0975">Bacterial flagellum</keyword>
<dbReference type="GO" id="GO:0009424">
    <property type="term" value="C:bacterial-type flagellum hook"/>
    <property type="evidence" value="ECO:0007669"/>
    <property type="project" value="UniProtKB-UniRule"/>
</dbReference>
<dbReference type="GO" id="GO:0007155">
    <property type="term" value="P:cell adhesion"/>
    <property type="evidence" value="ECO:0007669"/>
    <property type="project" value="InterPro"/>
</dbReference>
<dbReference type="PANTHER" id="PTHR30288">
    <property type="entry name" value="FLAGELLAR CAP/ASSEMBLY PROTEIN FLID"/>
    <property type="match status" value="1"/>
</dbReference>
<keyword evidence="3 5" id="KW-0175">Coiled coil</keyword>
<evidence type="ECO:0000256" key="5">
    <source>
        <dbReference type="RuleBase" id="RU362066"/>
    </source>
</evidence>
<dbReference type="RefSeq" id="WP_232580636.1">
    <property type="nucleotide sequence ID" value="NZ_OX460909.1"/>
</dbReference>
<proteinExistence type="inferred from homology"/>
<feature type="coiled-coil region" evidence="5">
    <location>
        <begin position="428"/>
        <end position="455"/>
    </location>
</feature>
<comment type="subcellular location">
    <subcellularLocation>
        <location evidence="5">Secreted</location>
    </subcellularLocation>
    <subcellularLocation>
        <location evidence="5">Bacterial flagellum</location>
    </subcellularLocation>
</comment>
<keyword evidence="5" id="KW-0964">Secreted</keyword>
<reference evidence="8" key="1">
    <citation type="submission" date="2019-11" db="EMBL/GenBank/DDBJ databases">
        <title>Comparative genomics of photobacteria reveal adaptation to distinct habitats.</title>
        <authorList>
            <person name="Fuertes-Perez S."/>
            <person name="Hilgarth M."/>
            <person name="Vogel R.F."/>
        </authorList>
    </citation>
    <scope>NUCLEOTIDE SEQUENCE</scope>
    <source>
        <strain evidence="8">TMW2.2145</strain>
    </source>
</reference>
<dbReference type="InterPro" id="IPR003481">
    <property type="entry name" value="FliD_N"/>
</dbReference>
<evidence type="ECO:0000256" key="3">
    <source>
        <dbReference type="ARBA" id="ARBA00023054"/>
    </source>
</evidence>
<keyword evidence="8" id="KW-0966">Cell projection</keyword>
<evidence type="ECO:0000256" key="4">
    <source>
        <dbReference type="ARBA" id="ARBA00023143"/>
    </source>
</evidence>
<dbReference type="GO" id="GO:0005576">
    <property type="term" value="C:extracellular region"/>
    <property type="evidence" value="ECO:0007669"/>
    <property type="project" value="UniProtKB-SubCell"/>
</dbReference>
<keyword evidence="8" id="KW-0282">Flagellum</keyword>
<dbReference type="GO" id="GO:0071973">
    <property type="term" value="P:bacterial-type flagellum-dependent cell motility"/>
    <property type="evidence" value="ECO:0007669"/>
    <property type="project" value="TreeGrafter"/>
</dbReference>
<evidence type="ECO:0000259" key="6">
    <source>
        <dbReference type="Pfam" id="PF02465"/>
    </source>
</evidence>
<dbReference type="Pfam" id="PF07195">
    <property type="entry name" value="FliD_C"/>
    <property type="match status" value="1"/>
</dbReference>
<dbReference type="InterPro" id="IPR010809">
    <property type="entry name" value="FliD_C"/>
</dbReference>
<evidence type="ECO:0000256" key="1">
    <source>
        <dbReference type="ARBA" id="ARBA00009764"/>
    </source>
</evidence>
<dbReference type="Pfam" id="PF02465">
    <property type="entry name" value="FliD_N"/>
    <property type="match status" value="1"/>
</dbReference>
<protein>
    <recommendedName>
        <fullName evidence="5">Flagellar hook-associated protein 2</fullName>
        <shortName evidence="5">HAP2</shortName>
    </recommendedName>
    <alternativeName>
        <fullName evidence="5">Flagellar cap protein</fullName>
    </alternativeName>
</protein>
<comment type="function">
    <text evidence="5">Required for morphogenesis and for the elongation of the flagellar filament by facilitating polymerization of the flagellin monomers at the tip of growing filament. Forms a capping structure, which prevents flagellin subunits (transported through the central channel of the flagellum) from leaking out without polymerization at the distal end.</text>
</comment>
<dbReference type="GO" id="GO:0009421">
    <property type="term" value="C:bacterial-type flagellum filament cap"/>
    <property type="evidence" value="ECO:0007669"/>
    <property type="project" value="InterPro"/>
</dbReference>
<name>A0AAW4ZN94_PHOPO</name>
<dbReference type="EMBL" id="WMCP01000001">
    <property type="protein sequence ID" value="MCF2300612.1"/>
    <property type="molecule type" value="Genomic_DNA"/>
</dbReference>
<evidence type="ECO:0000259" key="7">
    <source>
        <dbReference type="Pfam" id="PF07195"/>
    </source>
</evidence>
<comment type="subunit">
    <text evidence="2 5">Homopentamer.</text>
</comment>
<feature type="domain" description="Flagellar hook-associated protein 2 N-terminal" evidence="6">
    <location>
        <begin position="10"/>
        <end position="107"/>
    </location>
</feature>
<organism evidence="8 9">
    <name type="scientific">Photobacterium phosphoreum</name>
    <dbReference type="NCBI Taxonomy" id="659"/>
    <lineage>
        <taxon>Bacteria</taxon>
        <taxon>Pseudomonadati</taxon>
        <taxon>Pseudomonadota</taxon>
        <taxon>Gammaproteobacteria</taxon>
        <taxon>Vibrionales</taxon>
        <taxon>Vibrionaceae</taxon>
        <taxon>Photobacterium</taxon>
    </lineage>
</organism>
<dbReference type="AlphaFoldDB" id="A0AAW4ZN94"/>
<dbReference type="InterPro" id="IPR040026">
    <property type="entry name" value="FliD"/>
</dbReference>
<dbReference type="Proteomes" id="UP000813876">
    <property type="component" value="Unassembled WGS sequence"/>
</dbReference>
<evidence type="ECO:0000256" key="2">
    <source>
        <dbReference type="ARBA" id="ARBA00011255"/>
    </source>
</evidence>
<dbReference type="InterPro" id="IPR010810">
    <property type="entry name" value="Flagellin_hook_IN_motif"/>
</dbReference>
<keyword evidence="8" id="KW-0969">Cilium</keyword>
<comment type="similarity">
    <text evidence="1 5">Belongs to the FliD family.</text>
</comment>
<evidence type="ECO:0000313" key="8">
    <source>
        <dbReference type="EMBL" id="MCF2300612.1"/>
    </source>
</evidence>
<gene>
    <name evidence="8" type="primary">fliD</name>
    <name evidence="8" type="ORF">GLP33_02520</name>
</gene>
<evidence type="ECO:0000313" key="9">
    <source>
        <dbReference type="Proteomes" id="UP000813876"/>
    </source>
</evidence>